<keyword evidence="4" id="KW-1185">Reference proteome</keyword>
<dbReference type="NCBIfam" id="NF004791">
    <property type="entry name" value="PRK06138.1"/>
    <property type="match status" value="1"/>
</dbReference>
<dbReference type="GO" id="GO:0016491">
    <property type="term" value="F:oxidoreductase activity"/>
    <property type="evidence" value="ECO:0007669"/>
    <property type="project" value="UniProtKB-KW"/>
</dbReference>
<dbReference type="EMBL" id="JACHXA010000001">
    <property type="protein sequence ID" value="MBB3063838.1"/>
    <property type="molecule type" value="Genomic_DNA"/>
</dbReference>
<dbReference type="PANTHER" id="PTHR24321:SF15">
    <property type="entry name" value="OXIDOREDUCTASE UCPA"/>
    <property type="match status" value="1"/>
</dbReference>
<protein>
    <submittedName>
        <fullName evidence="3">NAD(P)-dependent dehydrogenase (Short-subunit alcohol dehydrogenase family)</fullName>
    </submittedName>
</protein>
<dbReference type="Pfam" id="PF13561">
    <property type="entry name" value="adh_short_C2"/>
    <property type="match status" value="1"/>
</dbReference>
<dbReference type="InterPro" id="IPR002347">
    <property type="entry name" value="SDR_fam"/>
</dbReference>
<dbReference type="InterPro" id="IPR020904">
    <property type="entry name" value="Sc_DH/Rdtase_CS"/>
</dbReference>
<dbReference type="Proteomes" id="UP000581135">
    <property type="component" value="Unassembled WGS sequence"/>
</dbReference>
<evidence type="ECO:0000313" key="4">
    <source>
        <dbReference type="Proteomes" id="UP000581135"/>
    </source>
</evidence>
<keyword evidence="2" id="KW-0560">Oxidoreductase</keyword>
<gene>
    <name evidence="3" type="ORF">FHR98_000103</name>
</gene>
<dbReference type="PRINTS" id="PR00081">
    <property type="entry name" value="GDHRDH"/>
</dbReference>
<dbReference type="CDD" id="cd05233">
    <property type="entry name" value="SDR_c"/>
    <property type="match status" value="1"/>
</dbReference>
<accession>A0A839SNS6</accession>
<dbReference type="NCBIfam" id="NF005559">
    <property type="entry name" value="PRK07231.1"/>
    <property type="match status" value="1"/>
</dbReference>
<dbReference type="SUPFAM" id="SSF51735">
    <property type="entry name" value="NAD(P)-binding Rossmann-fold domains"/>
    <property type="match status" value="1"/>
</dbReference>
<dbReference type="PROSITE" id="PS00061">
    <property type="entry name" value="ADH_SHORT"/>
    <property type="match status" value="1"/>
</dbReference>
<comment type="caution">
    <text evidence="3">The sequence shown here is derived from an EMBL/GenBank/DDBJ whole genome shotgun (WGS) entry which is preliminary data.</text>
</comment>
<organism evidence="3 4">
    <name type="scientific">Limibacillus halophilus</name>
    <dbReference type="NCBI Taxonomy" id="1579333"/>
    <lineage>
        <taxon>Bacteria</taxon>
        <taxon>Pseudomonadati</taxon>
        <taxon>Pseudomonadota</taxon>
        <taxon>Alphaproteobacteria</taxon>
        <taxon>Rhodospirillales</taxon>
        <taxon>Rhodovibrionaceae</taxon>
        <taxon>Limibacillus</taxon>
    </lineage>
</organism>
<evidence type="ECO:0000256" key="2">
    <source>
        <dbReference type="ARBA" id="ARBA00023002"/>
    </source>
</evidence>
<name>A0A839SNS6_9PROT</name>
<dbReference type="RefSeq" id="WP_183414653.1">
    <property type="nucleotide sequence ID" value="NZ_JACHXA010000001.1"/>
</dbReference>
<evidence type="ECO:0000256" key="1">
    <source>
        <dbReference type="ARBA" id="ARBA00006484"/>
    </source>
</evidence>
<reference evidence="3 4" key="1">
    <citation type="submission" date="2020-08" db="EMBL/GenBank/DDBJ databases">
        <title>Genomic Encyclopedia of Type Strains, Phase III (KMG-III): the genomes of soil and plant-associated and newly described type strains.</title>
        <authorList>
            <person name="Whitman W."/>
        </authorList>
    </citation>
    <scope>NUCLEOTIDE SEQUENCE [LARGE SCALE GENOMIC DNA]</scope>
    <source>
        <strain evidence="3 4">CECT 8803</strain>
    </source>
</reference>
<dbReference type="FunFam" id="3.40.50.720:FF:000084">
    <property type="entry name" value="Short-chain dehydrogenase reductase"/>
    <property type="match status" value="1"/>
</dbReference>
<comment type="similarity">
    <text evidence="1">Belongs to the short-chain dehydrogenases/reductases (SDR) family.</text>
</comment>
<dbReference type="PANTHER" id="PTHR24321">
    <property type="entry name" value="DEHYDROGENASES, SHORT CHAIN"/>
    <property type="match status" value="1"/>
</dbReference>
<proteinExistence type="inferred from homology"/>
<evidence type="ECO:0000313" key="3">
    <source>
        <dbReference type="EMBL" id="MBB3063838.1"/>
    </source>
</evidence>
<sequence length="255" mass="26363">MPGRLQDKIAIITGAGSGIGHRTALTFAREGAVVIAADKNAEAAEAVAAEVRAAGGTAESCSVNVAKSDEVRAMIDGVVQRHGRLDILVNNAGYGIAGNVVETSEEDWDAIMAVNVKGVFLGCKYAVPVMEKQGGGVIVNTASTTAKVGIPDRAAYCATKGAVASLTRAMAIDHVAAGIRVNCVAPGTIESPYFNEIFAKSPDAAQLRAKLEARQVMNRLGQPQEIANAILFLASDEASFCTGSTMLVDGGWTAK</sequence>
<dbReference type="InterPro" id="IPR036291">
    <property type="entry name" value="NAD(P)-bd_dom_sf"/>
</dbReference>
<dbReference type="PRINTS" id="PR00080">
    <property type="entry name" value="SDRFAMILY"/>
</dbReference>
<dbReference type="AlphaFoldDB" id="A0A839SNS6"/>
<dbReference type="Gene3D" id="3.40.50.720">
    <property type="entry name" value="NAD(P)-binding Rossmann-like Domain"/>
    <property type="match status" value="1"/>
</dbReference>